<name>A0A1L9PWR2_ASPVE</name>
<dbReference type="AlphaFoldDB" id="A0A1L9PWR2"/>
<dbReference type="VEuPathDB" id="FungiDB:ASPVEDRAFT_895247"/>
<evidence type="ECO:0000256" key="2">
    <source>
        <dbReference type="SAM" id="Phobius"/>
    </source>
</evidence>
<evidence type="ECO:0000259" key="3">
    <source>
        <dbReference type="SMART" id="SM00831"/>
    </source>
</evidence>
<organism evidence="4 5">
    <name type="scientific">Aspergillus versicolor CBS 583.65</name>
    <dbReference type="NCBI Taxonomy" id="1036611"/>
    <lineage>
        <taxon>Eukaryota</taxon>
        <taxon>Fungi</taxon>
        <taxon>Dikarya</taxon>
        <taxon>Ascomycota</taxon>
        <taxon>Pezizomycotina</taxon>
        <taxon>Eurotiomycetes</taxon>
        <taxon>Eurotiomycetidae</taxon>
        <taxon>Eurotiales</taxon>
        <taxon>Aspergillaceae</taxon>
        <taxon>Aspergillus</taxon>
        <taxon>Aspergillus subgen. Nidulantes</taxon>
    </lineage>
</organism>
<dbReference type="Pfam" id="PF00690">
    <property type="entry name" value="Cation_ATPase_N"/>
    <property type="match status" value="1"/>
</dbReference>
<reference evidence="5" key="1">
    <citation type="journal article" date="2017" name="Genome Biol.">
        <title>Comparative genomics reveals high biological diversity and specific adaptations in the industrially and medically important fungal genus Aspergillus.</title>
        <authorList>
            <person name="de Vries R.P."/>
            <person name="Riley R."/>
            <person name="Wiebenga A."/>
            <person name="Aguilar-Osorio G."/>
            <person name="Amillis S."/>
            <person name="Uchima C.A."/>
            <person name="Anderluh G."/>
            <person name="Asadollahi M."/>
            <person name="Askin M."/>
            <person name="Barry K."/>
            <person name="Battaglia E."/>
            <person name="Bayram O."/>
            <person name="Benocci T."/>
            <person name="Braus-Stromeyer S.A."/>
            <person name="Caldana C."/>
            <person name="Canovas D."/>
            <person name="Cerqueira G.C."/>
            <person name="Chen F."/>
            <person name="Chen W."/>
            <person name="Choi C."/>
            <person name="Clum A."/>
            <person name="Dos Santos R.A."/>
            <person name="Damasio A.R."/>
            <person name="Diallinas G."/>
            <person name="Emri T."/>
            <person name="Fekete E."/>
            <person name="Flipphi M."/>
            <person name="Freyberg S."/>
            <person name="Gallo A."/>
            <person name="Gournas C."/>
            <person name="Habgood R."/>
            <person name="Hainaut M."/>
            <person name="Harispe M.L."/>
            <person name="Henrissat B."/>
            <person name="Hilden K.S."/>
            <person name="Hope R."/>
            <person name="Hossain A."/>
            <person name="Karabika E."/>
            <person name="Karaffa L."/>
            <person name="Karanyi Z."/>
            <person name="Krasevec N."/>
            <person name="Kuo A."/>
            <person name="Kusch H."/>
            <person name="LaButti K."/>
            <person name="Lagendijk E.L."/>
            <person name="Lapidus A."/>
            <person name="Levasseur A."/>
            <person name="Lindquist E."/>
            <person name="Lipzen A."/>
            <person name="Logrieco A.F."/>
            <person name="MacCabe A."/>
            <person name="Maekelae M.R."/>
            <person name="Malavazi I."/>
            <person name="Melin P."/>
            <person name="Meyer V."/>
            <person name="Mielnichuk N."/>
            <person name="Miskei M."/>
            <person name="Molnar A.P."/>
            <person name="Mule G."/>
            <person name="Ngan C.Y."/>
            <person name="Orejas M."/>
            <person name="Orosz E."/>
            <person name="Ouedraogo J.P."/>
            <person name="Overkamp K.M."/>
            <person name="Park H.-S."/>
            <person name="Perrone G."/>
            <person name="Piumi F."/>
            <person name="Punt P.J."/>
            <person name="Ram A.F."/>
            <person name="Ramon A."/>
            <person name="Rauscher S."/>
            <person name="Record E."/>
            <person name="Riano-Pachon D.M."/>
            <person name="Robert V."/>
            <person name="Roehrig J."/>
            <person name="Ruller R."/>
            <person name="Salamov A."/>
            <person name="Salih N.S."/>
            <person name="Samson R.A."/>
            <person name="Sandor E."/>
            <person name="Sanguinetti M."/>
            <person name="Schuetze T."/>
            <person name="Sepcic K."/>
            <person name="Shelest E."/>
            <person name="Sherlock G."/>
            <person name="Sophianopoulou V."/>
            <person name="Squina F.M."/>
            <person name="Sun H."/>
            <person name="Susca A."/>
            <person name="Todd R.B."/>
            <person name="Tsang A."/>
            <person name="Unkles S.E."/>
            <person name="van de Wiele N."/>
            <person name="van Rossen-Uffink D."/>
            <person name="Oliveira J.V."/>
            <person name="Vesth T.C."/>
            <person name="Visser J."/>
            <person name="Yu J.-H."/>
            <person name="Zhou M."/>
            <person name="Andersen M.R."/>
            <person name="Archer D.B."/>
            <person name="Baker S.E."/>
            <person name="Benoit I."/>
            <person name="Brakhage A.A."/>
            <person name="Braus G.H."/>
            <person name="Fischer R."/>
            <person name="Frisvad J.C."/>
            <person name="Goldman G.H."/>
            <person name="Houbraken J."/>
            <person name="Oakley B."/>
            <person name="Pocsi I."/>
            <person name="Scazzocchio C."/>
            <person name="Seiboth B."/>
            <person name="vanKuyk P.A."/>
            <person name="Wortman J."/>
            <person name="Dyer P.S."/>
            <person name="Grigoriev I.V."/>
        </authorList>
    </citation>
    <scope>NUCLEOTIDE SEQUENCE [LARGE SCALE GENOMIC DNA]</scope>
    <source>
        <strain evidence="5">CBS 583.65</strain>
    </source>
</reference>
<dbReference type="Gene3D" id="1.20.1110.10">
    <property type="entry name" value="Calcium-transporting ATPase, transmembrane domain"/>
    <property type="match status" value="1"/>
</dbReference>
<dbReference type="SUPFAM" id="SSF81653">
    <property type="entry name" value="Calcium ATPase, transduction domain A"/>
    <property type="match status" value="1"/>
</dbReference>
<keyword evidence="2" id="KW-0812">Transmembrane</keyword>
<dbReference type="InterPro" id="IPR008250">
    <property type="entry name" value="ATPase_P-typ_transduc_dom_A_sf"/>
</dbReference>
<dbReference type="RefSeq" id="XP_040671657.1">
    <property type="nucleotide sequence ID" value="XM_040818644.1"/>
</dbReference>
<feature type="region of interest" description="Disordered" evidence="1">
    <location>
        <begin position="1"/>
        <end position="23"/>
    </location>
</feature>
<keyword evidence="2" id="KW-1133">Transmembrane helix</keyword>
<evidence type="ECO:0000313" key="4">
    <source>
        <dbReference type="EMBL" id="OJJ05895.1"/>
    </source>
</evidence>
<dbReference type="Gene3D" id="2.70.150.10">
    <property type="entry name" value="Calcium-transporting ATPase, cytoplasmic transduction domain A"/>
    <property type="match status" value="1"/>
</dbReference>
<dbReference type="FunFam" id="1.20.1110.10:FF:000020">
    <property type="entry name" value="Sodium ion P-type ATPase"/>
    <property type="match status" value="1"/>
</dbReference>
<feature type="transmembrane region" description="Helical" evidence="2">
    <location>
        <begin position="103"/>
        <end position="122"/>
    </location>
</feature>
<dbReference type="STRING" id="1036611.A0A1L9PWR2"/>
<dbReference type="Pfam" id="PF00122">
    <property type="entry name" value="E1-E2_ATPase"/>
    <property type="match status" value="1"/>
</dbReference>
<dbReference type="Proteomes" id="UP000184073">
    <property type="component" value="Unassembled WGS sequence"/>
</dbReference>
<dbReference type="GO" id="GO:0006811">
    <property type="term" value="P:monoatomic ion transport"/>
    <property type="evidence" value="ECO:0007669"/>
    <property type="project" value="UniProtKB-ARBA"/>
</dbReference>
<feature type="domain" description="Cation-transporting P-type ATPase N-terminal" evidence="3">
    <location>
        <begin position="25"/>
        <end position="99"/>
    </location>
</feature>
<proteinExistence type="predicted"/>
<dbReference type="SUPFAM" id="SSF81665">
    <property type="entry name" value="Calcium ATPase, transmembrane domain M"/>
    <property type="match status" value="1"/>
</dbReference>
<dbReference type="InterPro" id="IPR004014">
    <property type="entry name" value="ATPase_P-typ_cation-transptr_N"/>
</dbReference>
<sequence>MSKERANGDTPTSVPGCGNRPLTRPAHALTWEDVATELNANPKNGLSASEAEARIDQYGPNDIGAVSSTEPLEILIKQIANAMTLILIMATGVSFGIQAWIEGGVLAAVVVLNIVVGFVQEFQAGKTMDSLRTLSSPSASVYRDGQVHSIQTSNLVPGDLVEVLTGNTVPADIRSLRIIEAVNFETDEALLTGESLPVRKAANDMFHDDTGPGDRLNIAYASSTVTKGRARGVVFGSGMHTEIGSIAAALRENKSGGLEVKRRADGSASPAAYVMAFTYLVGNIIGNILAEVIKTCDVPLLYSGYLCYHRPRGEYV</sequence>
<protein>
    <recommendedName>
        <fullName evidence="3">Cation-transporting P-type ATPase N-terminal domain-containing protein</fullName>
    </recommendedName>
</protein>
<dbReference type="EMBL" id="KV878133">
    <property type="protein sequence ID" value="OJJ05895.1"/>
    <property type="molecule type" value="Genomic_DNA"/>
</dbReference>
<dbReference type="InterPro" id="IPR023298">
    <property type="entry name" value="ATPase_P-typ_TM_dom_sf"/>
</dbReference>
<dbReference type="InterPro" id="IPR059000">
    <property type="entry name" value="ATPase_P-type_domA"/>
</dbReference>
<gene>
    <name evidence="4" type="ORF">ASPVEDRAFT_895247</name>
</gene>
<dbReference type="PANTHER" id="PTHR42861">
    <property type="entry name" value="CALCIUM-TRANSPORTING ATPASE"/>
    <property type="match status" value="1"/>
</dbReference>
<keyword evidence="5" id="KW-1185">Reference proteome</keyword>
<evidence type="ECO:0000256" key="1">
    <source>
        <dbReference type="SAM" id="MobiDB-lite"/>
    </source>
</evidence>
<dbReference type="OrthoDB" id="3352408at2759"/>
<dbReference type="SMART" id="SM00831">
    <property type="entry name" value="Cation_ATPase_N"/>
    <property type="match status" value="1"/>
</dbReference>
<evidence type="ECO:0000313" key="5">
    <source>
        <dbReference type="Proteomes" id="UP000184073"/>
    </source>
</evidence>
<feature type="transmembrane region" description="Helical" evidence="2">
    <location>
        <begin position="79"/>
        <end position="97"/>
    </location>
</feature>
<dbReference type="GeneID" id="63734155"/>
<accession>A0A1L9PWR2</accession>
<keyword evidence="2" id="KW-0472">Membrane</keyword>